<accession>C1B451</accession>
<evidence type="ECO:0000256" key="1">
    <source>
        <dbReference type="SAM" id="MobiDB-lite"/>
    </source>
</evidence>
<feature type="compositionally biased region" description="Basic and acidic residues" evidence="1">
    <location>
        <begin position="124"/>
        <end position="145"/>
    </location>
</feature>
<name>C1B451_RHOOB</name>
<dbReference type="HOGENOM" id="CLU_1325493_0_0_11"/>
<dbReference type="KEGG" id="rop:ROP_26520"/>
<feature type="region of interest" description="Disordered" evidence="1">
    <location>
        <begin position="73"/>
        <end position="104"/>
    </location>
</feature>
<protein>
    <submittedName>
        <fullName evidence="2">Putative transposase</fullName>
    </submittedName>
</protein>
<feature type="region of interest" description="Disordered" evidence="1">
    <location>
        <begin position="121"/>
        <end position="207"/>
    </location>
</feature>
<organism evidence="2 3">
    <name type="scientific">Rhodococcus opacus (strain B4)</name>
    <dbReference type="NCBI Taxonomy" id="632772"/>
    <lineage>
        <taxon>Bacteria</taxon>
        <taxon>Bacillati</taxon>
        <taxon>Actinomycetota</taxon>
        <taxon>Actinomycetes</taxon>
        <taxon>Mycobacteriales</taxon>
        <taxon>Nocardiaceae</taxon>
        <taxon>Rhodococcus</taxon>
    </lineage>
</organism>
<reference evidence="2 3" key="1">
    <citation type="submission" date="2009-03" db="EMBL/GenBank/DDBJ databases">
        <title>Comparison of the complete genome sequences of Rhodococcus erythropolis PR4 and Rhodococcus opacus B4.</title>
        <authorList>
            <person name="Takarada H."/>
            <person name="Sekine M."/>
            <person name="Hosoyama A."/>
            <person name="Yamada R."/>
            <person name="Fujisawa T."/>
            <person name="Omata S."/>
            <person name="Shimizu A."/>
            <person name="Tsukatani N."/>
            <person name="Tanikawa S."/>
            <person name="Fujita N."/>
            <person name="Harayama S."/>
        </authorList>
    </citation>
    <scope>NUCLEOTIDE SEQUENCE [LARGE SCALE GENOMIC DNA]</scope>
    <source>
        <strain evidence="2 3">B4</strain>
    </source>
</reference>
<feature type="compositionally biased region" description="Basic residues" evidence="1">
    <location>
        <begin position="87"/>
        <end position="100"/>
    </location>
</feature>
<feature type="region of interest" description="Disordered" evidence="1">
    <location>
        <begin position="36"/>
        <end position="58"/>
    </location>
</feature>
<dbReference type="Proteomes" id="UP000002212">
    <property type="component" value="Chromosome"/>
</dbReference>
<gene>
    <name evidence="2" type="ordered locus">ROP_26520</name>
</gene>
<feature type="compositionally biased region" description="Basic and acidic residues" evidence="1">
    <location>
        <begin position="180"/>
        <end position="191"/>
    </location>
</feature>
<sequence>MTDIATGWTENRSVRNKARKWVIAALDEIAKIMPFEDPGRGQRQRFGIHQSSPPGVVRETEDHLHPVAARQLQRRLPRGAEELGDRAHRRRLPPLRHRSRTGVAGQDLGAAVAAGELLLPAAETRLEGPQRREGRQEVRHGDHPTPPRRTPRSGRETRQGDPCRHLRPAEPCSPPAPDPGTDHRTAHDHHQQGRAGQTPPLHARTLT</sequence>
<evidence type="ECO:0000313" key="2">
    <source>
        <dbReference type="EMBL" id="BAH50899.1"/>
    </source>
</evidence>
<dbReference type="AlphaFoldDB" id="C1B451"/>
<evidence type="ECO:0000313" key="3">
    <source>
        <dbReference type="Proteomes" id="UP000002212"/>
    </source>
</evidence>
<feature type="compositionally biased region" description="Basic and acidic residues" evidence="1">
    <location>
        <begin position="153"/>
        <end position="168"/>
    </location>
</feature>
<proteinExistence type="predicted"/>
<dbReference type="EMBL" id="AP011115">
    <property type="protein sequence ID" value="BAH50899.1"/>
    <property type="molecule type" value="Genomic_DNA"/>
</dbReference>